<dbReference type="GO" id="GO:0051726">
    <property type="term" value="P:regulation of cell cycle"/>
    <property type="evidence" value="ECO:0007669"/>
    <property type="project" value="TreeGrafter"/>
</dbReference>
<dbReference type="SMART" id="SM01135">
    <property type="entry name" value="DIRP"/>
    <property type="match status" value="1"/>
</dbReference>
<feature type="compositionally biased region" description="Basic and acidic residues" evidence="3">
    <location>
        <begin position="403"/>
        <end position="412"/>
    </location>
</feature>
<dbReference type="GO" id="GO:0005654">
    <property type="term" value="C:nucleoplasm"/>
    <property type="evidence" value="ECO:0007669"/>
    <property type="project" value="TreeGrafter"/>
</dbReference>
<dbReference type="CDD" id="cd00167">
    <property type="entry name" value="SANT"/>
    <property type="match status" value="1"/>
</dbReference>
<proteinExistence type="predicted"/>
<dbReference type="GO" id="GO:0006351">
    <property type="term" value="P:DNA-templated transcription"/>
    <property type="evidence" value="ECO:0007669"/>
    <property type="project" value="InterPro"/>
</dbReference>
<dbReference type="AlphaFoldDB" id="A0A2P2KWT7"/>
<keyword evidence="2" id="KW-0539">Nucleus</keyword>
<comment type="subcellular location">
    <subcellularLocation>
        <location evidence="1">Nucleus</location>
    </subcellularLocation>
</comment>
<evidence type="ECO:0000313" key="5">
    <source>
        <dbReference type="EMBL" id="MBX10190.1"/>
    </source>
</evidence>
<evidence type="ECO:0000256" key="3">
    <source>
        <dbReference type="SAM" id="MobiDB-lite"/>
    </source>
</evidence>
<reference evidence="5" key="1">
    <citation type="submission" date="2018-02" db="EMBL/GenBank/DDBJ databases">
        <title>Rhizophora mucronata_Transcriptome.</title>
        <authorList>
            <person name="Meera S.P."/>
            <person name="Sreeshan A."/>
            <person name="Augustine A."/>
        </authorList>
    </citation>
    <scope>NUCLEOTIDE SEQUENCE</scope>
    <source>
        <tissue evidence="5">Leaf</tissue>
    </source>
</reference>
<dbReference type="Pfam" id="PF00249">
    <property type="entry name" value="Myb_DNA-binding"/>
    <property type="match status" value="1"/>
</dbReference>
<dbReference type="InterPro" id="IPR033471">
    <property type="entry name" value="DIRP"/>
</dbReference>
<dbReference type="PANTHER" id="PTHR21689">
    <property type="entry name" value="LIN-9"/>
    <property type="match status" value="1"/>
</dbReference>
<dbReference type="SMART" id="SM00717">
    <property type="entry name" value="SANT"/>
    <property type="match status" value="1"/>
</dbReference>
<dbReference type="InterPro" id="IPR017884">
    <property type="entry name" value="SANT_dom"/>
</dbReference>
<feature type="compositionally biased region" description="Basic residues" evidence="3">
    <location>
        <begin position="1"/>
        <end position="11"/>
    </location>
</feature>
<accession>A0A2P2KWT7</accession>
<feature type="domain" description="SANT" evidence="4">
    <location>
        <begin position="42"/>
        <end position="79"/>
    </location>
</feature>
<dbReference type="PROSITE" id="PS51293">
    <property type="entry name" value="SANT"/>
    <property type="match status" value="1"/>
</dbReference>
<dbReference type="PANTHER" id="PTHR21689:SF2">
    <property type="entry name" value="PROTEIN LIN-9 HOMOLOG"/>
    <property type="match status" value="1"/>
</dbReference>
<dbReference type="InterPro" id="IPR001005">
    <property type="entry name" value="SANT/Myb"/>
</dbReference>
<evidence type="ECO:0000256" key="1">
    <source>
        <dbReference type="ARBA" id="ARBA00004123"/>
    </source>
</evidence>
<organism evidence="5">
    <name type="scientific">Rhizophora mucronata</name>
    <name type="common">Asiatic mangrove</name>
    <dbReference type="NCBI Taxonomy" id="61149"/>
    <lineage>
        <taxon>Eukaryota</taxon>
        <taxon>Viridiplantae</taxon>
        <taxon>Streptophyta</taxon>
        <taxon>Embryophyta</taxon>
        <taxon>Tracheophyta</taxon>
        <taxon>Spermatophyta</taxon>
        <taxon>Magnoliopsida</taxon>
        <taxon>eudicotyledons</taxon>
        <taxon>Gunneridae</taxon>
        <taxon>Pentapetalae</taxon>
        <taxon>rosids</taxon>
        <taxon>fabids</taxon>
        <taxon>Malpighiales</taxon>
        <taxon>Rhizophoraceae</taxon>
        <taxon>Rhizophora</taxon>
    </lineage>
</organism>
<feature type="compositionally biased region" description="Basic and acidic residues" evidence="3">
    <location>
        <begin position="351"/>
        <end position="360"/>
    </location>
</feature>
<dbReference type="Pfam" id="PF06584">
    <property type="entry name" value="DIRP"/>
    <property type="match status" value="1"/>
</dbReference>
<dbReference type="SUPFAM" id="SSF46689">
    <property type="entry name" value="Homeodomain-like"/>
    <property type="match status" value="1"/>
</dbReference>
<feature type="region of interest" description="Disordered" evidence="3">
    <location>
        <begin position="399"/>
        <end position="483"/>
    </location>
</feature>
<name>A0A2P2KWT7_RHIMU</name>
<dbReference type="EMBL" id="GGEC01029706">
    <property type="protein sequence ID" value="MBX10190.1"/>
    <property type="molecule type" value="Transcribed_RNA"/>
</dbReference>
<feature type="compositionally biased region" description="Low complexity" evidence="3">
    <location>
        <begin position="425"/>
        <end position="440"/>
    </location>
</feature>
<evidence type="ECO:0000256" key="2">
    <source>
        <dbReference type="ARBA" id="ARBA00023242"/>
    </source>
</evidence>
<feature type="region of interest" description="Disordered" evidence="3">
    <location>
        <begin position="175"/>
        <end position="196"/>
    </location>
</feature>
<feature type="region of interest" description="Disordered" evidence="3">
    <location>
        <begin position="117"/>
        <end position="152"/>
    </location>
</feature>
<sequence length="1101" mass="122107">MAPSRKSRSVNKRFSYINNVSPNKSGENGNKSRLRKKKLADMLGPQWKKEDLERFYKAYRKHGKDWEKVAAMVHNRSVEMVEALYTMNRAYLSLPKGYASAAGLTAMMTDHYANMEEDSNSEQETNEGIGVSRKPQKRPRGAEGGDGPSVADLLNSQLTESSYSCLSLLKKRRSESRPWAVGKRTPRVPVSHAGEKDNGEKYISPIRQSLKAKVDALDDDVAHKLALALTEASKGGRTLKVSQTPKLKAKRRSPVQNGARVRAGPVVTSSKLRGSMMDDGGCELPSGSTEADVGDYAGDRRALKGKKYLGKKPEEEEESIDNGLDEIKEACSGTEEGEKVSAVKGNFDMEIGNKKHERSSNKSTRKKSKKVLFGQGEDAAFDALQTLADLSLRLPETPVDTESSMHAEEEKAGIVAKSKVKRSHSTPGIKTTSIKTTKQISENDELTGTHLGDFQKSEGKLLKPPECTSSSSDHGRELNDSAPSTLKVISPKKLNLTTKVRSRRKLSMPEPLMAKDIKSVDSVGNAHFHDRVLSLKEKLSNCFSCYQVRRWCIFEWFYSAIDYPWFAKKEFVEYLDHVGLGHISRLTRIEWGVIRSSLGKPRRFSEQFVKEERGKLNQYRDSVREHYAELRAGTRDGLPTDLARPLYVGQQVIALHPKTREIHDGSVLTIDHSRTRVQFGQSELGVEFIMDVDCMPLNTLDNMPASLIKHTPTSTKIIDDCNELKMNDQPMERKVDGYAKFASSENLENIDTLLHIAPSTNHISNSLQQAKGDSSSFDTQNKIDLIKAANPQQALNDPSVLAQIQAKEADIHALSELTRALDKKEALLAELNCLNDEVLGNQHDGENSLKDSELFKKYYAAVLLQLNEINEQVSSALCCLRQRNTYQGNSLHMWLKPIGSVGEPVGHYRSFGHSRDDSDIQESGCHVAEIVETSRTKARTMVDVAVQAMSSFKKEDSSMESIEGVIDFVNNHLSADELSMPANRSSTPVSTASNALASEDQLSSCTNLVAINDPVDTMLNNLFNQNNTKMPLDLIGQCVATLLMIQKCTERQFPPSDVAQILDSAVTSLKPCCSQNLPIYAEIQKCMGIIRSQILALIPAQ</sequence>
<dbReference type="Gene3D" id="1.20.58.1880">
    <property type="match status" value="1"/>
</dbReference>
<feature type="region of interest" description="Disordered" evidence="3">
    <location>
        <begin position="347"/>
        <end position="369"/>
    </location>
</feature>
<feature type="region of interest" description="Disordered" evidence="3">
    <location>
        <begin position="1"/>
        <end position="31"/>
    </location>
</feature>
<evidence type="ECO:0000259" key="4">
    <source>
        <dbReference type="PROSITE" id="PS51293"/>
    </source>
</evidence>
<dbReference type="GO" id="GO:0003677">
    <property type="term" value="F:DNA binding"/>
    <property type="evidence" value="ECO:0007669"/>
    <property type="project" value="TreeGrafter"/>
</dbReference>
<feature type="compositionally biased region" description="Basic and acidic residues" evidence="3">
    <location>
        <begin position="453"/>
        <end position="463"/>
    </location>
</feature>
<dbReference type="EMBL" id="GGEC01029702">
    <property type="protein sequence ID" value="MBX10186.1"/>
    <property type="molecule type" value="Transcribed_RNA"/>
</dbReference>
<dbReference type="GO" id="GO:0006357">
    <property type="term" value="P:regulation of transcription by RNA polymerase II"/>
    <property type="evidence" value="ECO:0007669"/>
    <property type="project" value="TreeGrafter"/>
</dbReference>
<protein>
    <submittedName>
        <fullName evidence="5">Uncharacterized protein MANES_15G014400</fullName>
    </submittedName>
</protein>
<dbReference type="GO" id="GO:0017053">
    <property type="term" value="C:transcription repressor complex"/>
    <property type="evidence" value="ECO:0007669"/>
    <property type="project" value="InterPro"/>
</dbReference>
<dbReference type="InterPro" id="IPR010561">
    <property type="entry name" value="LIN-9/ALY1"/>
</dbReference>
<dbReference type="InterPro" id="IPR009057">
    <property type="entry name" value="Homeodomain-like_sf"/>
</dbReference>
<feature type="compositionally biased region" description="Polar residues" evidence="3">
    <location>
        <begin position="16"/>
        <end position="31"/>
    </location>
</feature>